<gene>
    <name evidence="5" type="ORF">BW143_09030</name>
</gene>
<dbReference type="SMART" id="SM00530">
    <property type="entry name" value="HTH_XRE"/>
    <property type="match status" value="1"/>
</dbReference>
<comment type="caution">
    <text evidence="5">The sequence shown here is derived from an EMBL/GenBank/DDBJ whole genome shotgun (WGS) entry which is preliminary data.</text>
</comment>
<dbReference type="GO" id="GO:0005829">
    <property type="term" value="C:cytosol"/>
    <property type="evidence" value="ECO:0007669"/>
    <property type="project" value="TreeGrafter"/>
</dbReference>
<organism evidence="5 6">
    <name type="scientific">Bacillus swezeyi</name>
    <dbReference type="NCBI Taxonomy" id="1925020"/>
    <lineage>
        <taxon>Bacteria</taxon>
        <taxon>Bacillati</taxon>
        <taxon>Bacillota</taxon>
        <taxon>Bacilli</taxon>
        <taxon>Bacillales</taxon>
        <taxon>Bacillaceae</taxon>
        <taxon>Bacillus</taxon>
    </lineage>
</organism>
<dbReference type="InterPro" id="IPR014710">
    <property type="entry name" value="RmlC-like_jellyroll"/>
</dbReference>
<proteinExistence type="predicted"/>
<dbReference type="EMBL" id="MTJL01000016">
    <property type="protein sequence ID" value="OMI06072.1"/>
    <property type="molecule type" value="Genomic_DNA"/>
</dbReference>
<sequence>MNSIEKQVAENIKRLRKVRNYSLDQLSSITGVSKGMLAQIEKGASSPTITTLWKIANGLQVSFTSLAEKPAGEPTIVRRLEKTPVMAGEDKYAAFPHFPYDQKKKFEIFYIELLPGCMHESEPHHGGIEEYVLVSKGTMKVAAGDYSCELHEGDAMHFTANTVHAYENDTEQAASCYTLIYYP</sequence>
<name>A0A1R1QN40_9BACI</name>
<accession>A0A1R1QN40</accession>
<dbReference type="Gene3D" id="1.10.260.40">
    <property type="entry name" value="lambda repressor-like DNA-binding domains"/>
    <property type="match status" value="1"/>
</dbReference>
<keyword evidence="2" id="KW-0238">DNA-binding</keyword>
<dbReference type="AlphaFoldDB" id="A0A1R1QN40"/>
<dbReference type="RefSeq" id="WP_076761709.1">
    <property type="nucleotide sequence ID" value="NZ_JARMMH010000013.1"/>
</dbReference>
<dbReference type="InterPro" id="IPR050807">
    <property type="entry name" value="TransReg_Diox_bact_type"/>
</dbReference>
<feature type="domain" description="HTH cro/C1-type" evidence="4">
    <location>
        <begin position="12"/>
        <end position="66"/>
    </location>
</feature>
<dbReference type="CDD" id="cd02209">
    <property type="entry name" value="cupin_XRE_C"/>
    <property type="match status" value="1"/>
</dbReference>
<evidence type="ECO:0000256" key="2">
    <source>
        <dbReference type="ARBA" id="ARBA00023125"/>
    </source>
</evidence>
<dbReference type="GO" id="GO:0003677">
    <property type="term" value="F:DNA binding"/>
    <property type="evidence" value="ECO:0007669"/>
    <property type="project" value="UniProtKB-KW"/>
</dbReference>
<evidence type="ECO:0000313" key="6">
    <source>
        <dbReference type="Proteomes" id="UP000187367"/>
    </source>
</evidence>
<dbReference type="InterPro" id="IPR010982">
    <property type="entry name" value="Lambda_DNA-bd_dom_sf"/>
</dbReference>
<dbReference type="CDD" id="cd00093">
    <property type="entry name" value="HTH_XRE"/>
    <property type="match status" value="1"/>
</dbReference>
<dbReference type="PANTHER" id="PTHR46797">
    <property type="entry name" value="HTH-TYPE TRANSCRIPTIONAL REGULATOR"/>
    <property type="match status" value="1"/>
</dbReference>
<dbReference type="Pfam" id="PF01381">
    <property type="entry name" value="HTH_3"/>
    <property type="match status" value="1"/>
</dbReference>
<dbReference type="InterPro" id="IPR013096">
    <property type="entry name" value="Cupin_2"/>
</dbReference>
<dbReference type="Gene3D" id="2.60.120.10">
    <property type="entry name" value="Jelly Rolls"/>
    <property type="match status" value="1"/>
</dbReference>
<dbReference type="PANTHER" id="PTHR46797:SF23">
    <property type="entry name" value="HTH-TYPE TRANSCRIPTIONAL REGULATOR SUTR"/>
    <property type="match status" value="1"/>
</dbReference>
<keyword evidence="3" id="KW-0804">Transcription</keyword>
<evidence type="ECO:0000256" key="1">
    <source>
        <dbReference type="ARBA" id="ARBA00023015"/>
    </source>
</evidence>
<accession>A0A1R1RW80</accession>
<evidence type="ECO:0000313" key="5">
    <source>
        <dbReference type="EMBL" id="OMI06072.1"/>
    </source>
</evidence>
<dbReference type="SUPFAM" id="SSF47413">
    <property type="entry name" value="lambda repressor-like DNA-binding domains"/>
    <property type="match status" value="1"/>
</dbReference>
<evidence type="ECO:0000259" key="4">
    <source>
        <dbReference type="PROSITE" id="PS50943"/>
    </source>
</evidence>
<dbReference type="Pfam" id="PF07883">
    <property type="entry name" value="Cupin_2"/>
    <property type="match status" value="1"/>
</dbReference>
<evidence type="ECO:0000256" key="3">
    <source>
        <dbReference type="ARBA" id="ARBA00023163"/>
    </source>
</evidence>
<dbReference type="SUPFAM" id="SSF51182">
    <property type="entry name" value="RmlC-like cupins"/>
    <property type="match status" value="1"/>
</dbReference>
<dbReference type="GO" id="GO:0003700">
    <property type="term" value="F:DNA-binding transcription factor activity"/>
    <property type="evidence" value="ECO:0007669"/>
    <property type="project" value="TreeGrafter"/>
</dbReference>
<dbReference type="Proteomes" id="UP000187367">
    <property type="component" value="Unassembled WGS sequence"/>
</dbReference>
<dbReference type="InterPro" id="IPR011051">
    <property type="entry name" value="RmlC_Cupin_sf"/>
</dbReference>
<protein>
    <submittedName>
        <fullName evidence="5">XRE family transcriptional regulator</fullName>
    </submittedName>
</protein>
<keyword evidence="6" id="KW-1185">Reference proteome</keyword>
<keyword evidence="1" id="KW-0805">Transcription regulation</keyword>
<reference evidence="5 6" key="1">
    <citation type="submission" date="2017-01" db="EMBL/GenBank/DDBJ databases">
        <title>Bacillus phylogenomics.</title>
        <authorList>
            <person name="Dunlap C."/>
        </authorList>
    </citation>
    <scope>NUCLEOTIDE SEQUENCE [LARGE SCALE GENOMIC DNA]</scope>
    <source>
        <strain evidence="5 6">NRRL B-41282</strain>
    </source>
</reference>
<dbReference type="PROSITE" id="PS50943">
    <property type="entry name" value="HTH_CROC1"/>
    <property type="match status" value="1"/>
</dbReference>
<dbReference type="OrthoDB" id="9781521at2"/>
<dbReference type="InterPro" id="IPR001387">
    <property type="entry name" value="Cro/C1-type_HTH"/>
</dbReference>